<dbReference type="AlphaFoldDB" id="A0A2M4C868"/>
<dbReference type="EMBL" id="GGFJ01012386">
    <property type="protein sequence ID" value="MBW61527.1"/>
    <property type="molecule type" value="Transcribed_RNA"/>
</dbReference>
<organism evidence="1">
    <name type="scientific">Anopheles marajoara</name>
    <dbReference type="NCBI Taxonomy" id="58244"/>
    <lineage>
        <taxon>Eukaryota</taxon>
        <taxon>Metazoa</taxon>
        <taxon>Ecdysozoa</taxon>
        <taxon>Arthropoda</taxon>
        <taxon>Hexapoda</taxon>
        <taxon>Insecta</taxon>
        <taxon>Pterygota</taxon>
        <taxon>Neoptera</taxon>
        <taxon>Endopterygota</taxon>
        <taxon>Diptera</taxon>
        <taxon>Nematocera</taxon>
        <taxon>Culicoidea</taxon>
        <taxon>Culicidae</taxon>
        <taxon>Anophelinae</taxon>
        <taxon>Anopheles</taxon>
    </lineage>
</organism>
<proteinExistence type="predicted"/>
<reference evidence="1" key="1">
    <citation type="submission" date="2018-01" db="EMBL/GenBank/DDBJ databases">
        <title>An insight into the sialome of Amazonian anophelines.</title>
        <authorList>
            <person name="Ribeiro J.M."/>
            <person name="Scarpassa V."/>
            <person name="Calvo E."/>
        </authorList>
    </citation>
    <scope>NUCLEOTIDE SEQUENCE</scope>
    <source>
        <tissue evidence="1">Salivary glands</tissue>
    </source>
</reference>
<name>A0A2M4C868_9DIPT</name>
<evidence type="ECO:0000313" key="1">
    <source>
        <dbReference type="EMBL" id="MBW61527.1"/>
    </source>
</evidence>
<accession>A0A2M4C868</accession>
<sequence>MRLVALLLLVDMEEEEELVELVVTLEVLVLWLVHAATADDDTGGDTVSLEEGSLGEATAATAAALLVISFSRLLSFSQLSRLFRLFMLLKIICSDSNRTCPCFGVE</sequence>
<protein>
    <submittedName>
        <fullName evidence="1">Putative secreted protein</fullName>
    </submittedName>
</protein>